<evidence type="ECO:0000256" key="9">
    <source>
        <dbReference type="ARBA" id="ARBA00023136"/>
    </source>
</evidence>
<evidence type="ECO:0000256" key="5">
    <source>
        <dbReference type="ARBA" id="ARBA00022692"/>
    </source>
</evidence>
<keyword evidence="8 10" id="KW-0333">Golgi apparatus</keyword>
<evidence type="ECO:0000256" key="3">
    <source>
        <dbReference type="ARBA" id="ARBA00022676"/>
    </source>
</evidence>
<evidence type="ECO:0000256" key="11">
    <source>
        <dbReference type="SAM" id="SignalP"/>
    </source>
</evidence>
<evidence type="ECO:0000256" key="7">
    <source>
        <dbReference type="ARBA" id="ARBA00022989"/>
    </source>
</evidence>
<keyword evidence="4" id="KW-0808">Transferase</keyword>
<keyword evidence="3 10" id="KW-0328">Glycosyltransferase</keyword>
<keyword evidence="11" id="KW-0732">Signal</keyword>
<feature type="chain" id="PRO_5037150562" description="Hexosyltransferase" evidence="11">
    <location>
        <begin position="18"/>
        <end position="349"/>
    </location>
</feature>
<keyword evidence="5" id="KW-0812">Transmembrane</keyword>
<dbReference type="AlphaFoldDB" id="A0A914CBL9"/>
<comment type="similarity">
    <text evidence="2 10">Belongs to the glycosyltransferase 31 family.</text>
</comment>
<dbReference type="PANTHER" id="PTHR11214">
    <property type="entry name" value="BETA-1,3-N-ACETYLGLUCOSAMINYLTRANSFERASE"/>
    <property type="match status" value="1"/>
</dbReference>
<sequence>MVHIFIVLTLLIKGFCSFENPGAFLPFEYNEPFSLPVKKTPSLYKGCDNTTKFIVGIISHPSEFDFRNFIRNNWGAPAYRNCRTTKLIFLMGNSDDLEMDKQVEQEANRYSDVLLLDYYESYNLVARKVFGFFRYVNQSCPNVKCVLKGDSDTVINLTGMEKLCEIMPDNNLTITGYYGWDKPLRDLQSKWYTPYFVYPIKTWPSLVSGFSYLLSGYGIVPRLMNTLETKTSFFTSENFRRLWEDILFTGIVRDLSEIPLVHNTGFHWGNKPDYWWHEGKRIILALETRTDCTESCSTEYAWNLVQANRRENNFSTFSSYECHLQTLREVPDFRNSIGSSLVRSQARNL</sequence>
<dbReference type="Pfam" id="PF01762">
    <property type="entry name" value="Galactosyl_T"/>
    <property type="match status" value="1"/>
</dbReference>
<dbReference type="GO" id="GO:0000139">
    <property type="term" value="C:Golgi membrane"/>
    <property type="evidence" value="ECO:0007669"/>
    <property type="project" value="UniProtKB-SubCell"/>
</dbReference>
<evidence type="ECO:0000256" key="8">
    <source>
        <dbReference type="ARBA" id="ARBA00023034"/>
    </source>
</evidence>
<keyword evidence="9" id="KW-0472">Membrane</keyword>
<evidence type="ECO:0000256" key="2">
    <source>
        <dbReference type="ARBA" id="ARBA00008661"/>
    </source>
</evidence>
<proteinExistence type="inferred from homology"/>
<feature type="signal peptide" evidence="11">
    <location>
        <begin position="1"/>
        <end position="17"/>
    </location>
</feature>
<keyword evidence="6" id="KW-0735">Signal-anchor</keyword>
<dbReference type="GO" id="GO:0016758">
    <property type="term" value="F:hexosyltransferase activity"/>
    <property type="evidence" value="ECO:0007669"/>
    <property type="project" value="InterPro"/>
</dbReference>
<accession>A0A914CBL9</accession>
<dbReference type="InterPro" id="IPR002659">
    <property type="entry name" value="Glyco_trans_31"/>
</dbReference>
<evidence type="ECO:0000256" key="6">
    <source>
        <dbReference type="ARBA" id="ARBA00022968"/>
    </source>
</evidence>
<organism evidence="12 13">
    <name type="scientific">Acrobeloides nanus</name>
    <dbReference type="NCBI Taxonomy" id="290746"/>
    <lineage>
        <taxon>Eukaryota</taxon>
        <taxon>Metazoa</taxon>
        <taxon>Ecdysozoa</taxon>
        <taxon>Nematoda</taxon>
        <taxon>Chromadorea</taxon>
        <taxon>Rhabditida</taxon>
        <taxon>Tylenchina</taxon>
        <taxon>Cephalobomorpha</taxon>
        <taxon>Cephaloboidea</taxon>
        <taxon>Cephalobidae</taxon>
        <taxon>Acrobeloides</taxon>
    </lineage>
</organism>
<evidence type="ECO:0000256" key="10">
    <source>
        <dbReference type="RuleBase" id="RU363063"/>
    </source>
</evidence>
<dbReference type="Proteomes" id="UP000887540">
    <property type="component" value="Unplaced"/>
</dbReference>
<dbReference type="PANTHER" id="PTHR11214:SF314">
    <property type="entry name" value="HEXOSYLTRANSFERASE"/>
    <property type="match status" value="1"/>
</dbReference>
<keyword evidence="12" id="KW-1185">Reference proteome</keyword>
<reference evidence="13" key="1">
    <citation type="submission" date="2022-11" db="UniProtKB">
        <authorList>
            <consortium name="WormBaseParasite"/>
        </authorList>
    </citation>
    <scope>IDENTIFICATION</scope>
</reference>
<dbReference type="Gene3D" id="3.90.550.50">
    <property type="match status" value="1"/>
</dbReference>
<comment type="subcellular location">
    <subcellularLocation>
        <location evidence="1 10">Golgi apparatus membrane</location>
        <topology evidence="1 10">Single-pass type II membrane protein</topology>
    </subcellularLocation>
</comment>
<dbReference type="GO" id="GO:0006493">
    <property type="term" value="P:protein O-linked glycosylation"/>
    <property type="evidence" value="ECO:0007669"/>
    <property type="project" value="TreeGrafter"/>
</dbReference>
<evidence type="ECO:0000256" key="1">
    <source>
        <dbReference type="ARBA" id="ARBA00004323"/>
    </source>
</evidence>
<evidence type="ECO:0000256" key="4">
    <source>
        <dbReference type="ARBA" id="ARBA00022679"/>
    </source>
</evidence>
<evidence type="ECO:0000313" key="13">
    <source>
        <dbReference type="WBParaSite" id="ACRNAN_Path_767.g2909.t1"/>
    </source>
</evidence>
<dbReference type="WBParaSite" id="ACRNAN_Path_767.g2909.t1">
    <property type="protein sequence ID" value="ACRNAN_Path_767.g2909.t1"/>
    <property type="gene ID" value="ACRNAN_Path_767.g2909"/>
</dbReference>
<dbReference type="EC" id="2.4.1.-" evidence="10"/>
<name>A0A914CBL9_9BILA</name>
<evidence type="ECO:0000313" key="12">
    <source>
        <dbReference type="Proteomes" id="UP000887540"/>
    </source>
</evidence>
<keyword evidence="7" id="KW-1133">Transmembrane helix</keyword>
<protein>
    <recommendedName>
        <fullName evidence="10">Hexosyltransferase</fullName>
        <ecNumber evidence="10">2.4.1.-</ecNumber>
    </recommendedName>
</protein>